<evidence type="ECO:0000313" key="1">
    <source>
        <dbReference type="EMBL" id="EFW22596.1"/>
    </source>
</evidence>
<reference evidence="2" key="2">
    <citation type="submission" date="2010-03" db="EMBL/GenBank/DDBJ databases">
        <title>The genome sequence of Coccidioides posadasii strain Silveira.</title>
        <authorList>
            <consortium name="The Broad Institute Genome Sequencing Center for Infectious Disease"/>
            <person name="Neafsey D."/>
            <person name="Orbach M."/>
            <person name="Henn M.R."/>
            <person name="Cole G.T."/>
            <person name="Galgiani J."/>
            <person name="Gardner M.J."/>
            <person name="Kirkland T.N."/>
            <person name="Taylor J.W."/>
            <person name="Young S.K."/>
            <person name="Zeng Q."/>
            <person name="Koehrsen M."/>
            <person name="Alvarado L."/>
            <person name="Berlin A."/>
            <person name="Borenstein D."/>
            <person name="Chapman S.B."/>
            <person name="Chen Z."/>
            <person name="Engels R."/>
            <person name="Freedman E."/>
            <person name="Gellesch M."/>
            <person name="Goldberg J."/>
            <person name="Griggs A."/>
            <person name="Gujja S."/>
            <person name="Heilman E."/>
            <person name="Heiman D."/>
            <person name="Howarth C."/>
            <person name="Jen D."/>
            <person name="Larson L."/>
            <person name="Mehta T."/>
            <person name="Neiman D."/>
            <person name="Park D."/>
            <person name="Pearson M."/>
            <person name="Richards J."/>
            <person name="Roberts A."/>
            <person name="Saif S."/>
            <person name="Shea T."/>
            <person name="Shenoy N."/>
            <person name="Sisk P."/>
            <person name="Stolte C."/>
            <person name="Sykes S."/>
            <person name="Walk T."/>
            <person name="White J."/>
            <person name="Yandava C."/>
            <person name="Haas B."/>
            <person name="Nusbaum C."/>
            <person name="Birren B."/>
        </authorList>
    </citation>
    <scope>NUCLEOTIDE SEQUENCE [LARGE SCALE GENOMIC DNA]</scope>
    <source>
        <strain evidence="2">RMSCC 757 / Silveira</strain>
    </source>
</reference>
<keyword evidence="2" id="KW-1185">Reference proteome</keyword>
<reference evidence="2" key="1">
    <citation type="journal article" date="2010" name="Genome Res.">
        <title>Population genomic sequencing of Coccidioides fungi reveals recent hybridization and transposon control.</title>
        <authorList>
            <person name="Neafsey D.E."/>
            <person name="Barker B.M."/>
            <person name="Sharpton T.J."/>
            <person name="Stajich J.E."/>
            <person name="Park D.J."/>
            <person name="Whiston E."/>
            <person name="Hung C.-Y."/>
            <person name="McMahan C."/>
            <person name="White J."/>
            <person name="Sykes S."/>
            <person name="Heiman D."/>
            <person name="Young S."/>
            <person name="Zeng Q."/>
            <person name="Abouelleil A."/>
            <person name="Aftuck L."/>
            <person name="Bessette D."/>
            <person name="Brown A."/>
            <person name="FitzGerald M."/>
            <person name="Lui A."/>
            <person name="Macdonald J.P."/>
            <person name="Priest M."/>
            <person name="Orbach M.J."/>
            <person name="Galgiani J.N."/>
            <person name="Kirkland T.N."/>
            <person name="Cole G.T."/>
            <person name="Birren B.W."/>
            <person name="Henn M.R."/>
            <person name="Taylor J.W."/>
            <person name="Rounsley S.D."/>
        </authorList>
    </citation>
    <scope>NUCLEOTIDE SEQUENCE [LARGE SCALE GENOMIC DNA]</scope>
    <source>
        <strain evidence="2">RMSCC 757 / Silveira</strain>
    </source>
</reference>
<dbReference type="HOGENOM" id="CLU_2249876_0_0_1"/>
<dbReference type="AlphaFoldDB" id="E9CSC7"/>
<organism evidence="2">
    <name type="scientific">Coccidioides posadasii (strain RMSCC 757 / Silveira)</name>
    <name type="common">Valley fever fungus</name>
    <dbReference type="NCBI Taxonomy" id="443226"/>
    <lineage>
        <taxon>Eukaryota</taxon>
        <taxon>Fungi</taxon>
        <taxon>Dikarya</taxon>
        <taxon>Ascomycota</taxon>
        <taxon>Pezizomycotina</taxon>
        <taxon>Eurotiomycetes</taxon>
        <taxon>Eurotiomycetidae</taxon>
        <taxon>Onygenales</taxon>
        <taxon>Onygenaceae</taxon>
        <taxon>Coccidioides</taxon>
    </lineage>
</organism>
<protein>
    <submittedName>
        <fullName evidence="1">Predicted protein</fullName>
    </submittedName>
</protein>
<dbReference type="Proteomes" id="UP000002497">
    <property type="component" value="Unassembled WGS sequence"/>
</dbReference>
<dbReference type="EMBL" id="GL636486">
    <property type="protein sequence ID" value="EFW22596.1"/>
    <property type="molecule type" value="Genomic_DNA"/>
</dbReference>
<sequence>MDNSLWLPEARKKNAYHNQLSAFVRGGYGNRSICPMTTGLNAKRRLQSLKPVSGCGLSTVRFRLSSTPIWKYGDVGWVCHGYIHYVHDSKSSAWGKAFLHMGPR</sequence>
<accession>E9CSC7</accession>
<gene>
    <name evidence="1" type="ORF">CPSG_00495</name>
</gene>
<name>E9CSC7_COCPS</name>
<evidence type="ECO:0000313" key="2">
    <source>
        <dbReference type="Proteomes" id="UP000002497"/>
    </source>
</evidence>
<dbReference type="VEuPathDB" id="FungiDB:CPSG_00495"/>
<proteinExistence type="predicted"/>